<dbReference type="Pfam" id="PF00271">
    <property type="entry name" value="Helicase_C"/>
    <property type="match status" value="1"/>
</dbReference>
<dbReference type="Gene3D" id="3.90.1150.50">
    <property type="entry name" value="Transcription-repair-coupling factor, D7 domain"/>
    <property type="match status" value="1"/>
</dbReference>
<dbReference type="SMART" id="SM00490">
    <property type="entry name" value="HELICc"/>
    <property type="match status" value="1"/>
</dbReference>
<evidence type="ECO:0000259" key="10">
    <source>
        <dbReference type="PROSITE" id="PS51192"/>
    </source>
</evidence>
<dbReference type="InParanoid" id="A0A397S798"/>
<gene>
    <name evidence="9" type="primary">mfd</name>
    <name evidence="12" type="ORF">EI71_00466</name>
</gene>
<dbReference type="GO" id="GO:0003684">
    <property type="term" value="F:damaged DNA binding"/>
    <property type="evidence" value="ECO:0007669"/>
    <property type="project" value="InterPro"/>
</dbReference>
<dbReference type="GO" id="GO:0003678">
    <property type="term" value="F:DNA helicase activity"/>
    <property type="evidence" value="ECO:0007669"/>
    <property type="project" value="TreeGrafter"/>
</dbReference>
<dbReference type="FunCoup" id="A0A397S798">
    <property type="interactions" value="329"/>
</dbReference>
<accession>A0A397S798</accession>
<dbReference type="InterPro" id="IPR036101">
    <property type="entry name" value="CarD-like/TRCF_RID_sf"/>
</dbReference>
<dbReference type="GO" id="GO:0016787">
    <property type="term" value="F:hydrolase activity"/>
    <property type="evidence" value="ECO:0007669"/>
    <property type="project" value="UniProtKB-KW"/>
</dbReference>
<feature type="domain" description="Helicase C-terminal" evidence="11">
    <location>
        <begin position="790"/>
        <end position="948"/>
    </location>
</feature>
<evidence type="ECO:0000256" key="9">
    <source>
        <dbReference type="HAMAP-Rule" id="MF_00969"/>
    </source>
</evidence>
<dbReference type="SMART" id="SM00982">
    <property type="entry name" value="TRCF"/>
    <property type="match status" value="1"/>
</dbReference>
<dbReference type="SMART" id="SM01058">
    <property type="entry name" value="CarD_TRCF"/>
    <property type="match status" value="1"/>
</dbReference>
<dbReference type="InterPro" id="IPR005118">
    <property type="entry name" value="TRCF_C"/>
</dbReference>
<dbReference type="EMBL" id="QXEV01000003">
    <property type="protein sequence ID" value="RIA78154.1"/>
    <property type="molecule type" value="Genomic_DNA"/>
</dbReference>
<keyword evidence="3 9" id="KW-0227">DNA damage</keyword>
<comment type="subcellular location">
    <subcellularLocation>
        <location evidence="9">Cytoplasm</location>
    </subcellularLocation>
</comment>
<keyword evidence="13" id="KW-1185">Reference proteome</keyword>
<evidence type="ECO:0000256" key="2">
    <source>
        <dbReference type="ARBA" id="ARBA00022741"/>
    </source>
</evidence>
<dbReference type="InterPro" id="IPR014001">
    <property type="entry name" value="Helicase_ATP-bd"/>
</dbReference>
<dbReference type="InterPro" id="IPR004576">
    <property type="entry name" value="Mfd"/>
</dbReference>
<evidence type="ECO:0000256" key="8">
    <source>
        <dbReference type="ARBA" id="ARBA00023204"/>
    </source>
</evidence>
<dbReference type="RefSeq" id="WP_119015631.1">
    <property type="nucleotide sequence ID" value="NZ_QXEV01000003.1"/>
</dbReference>
<comment type="caution">
    <text evidence="12">The sequence shown here is derived from an EMBL/GenBank/DDBJ whole genome shotgun (WGS) entry which is preliminary data.</text>
</comment>
<dbReference type="SUPFAM" id="SSF143517">
    <property type="entry name" value="TRCF domain-like"/>
    <property type="match status" value="1"/>
</dbReference>
<comment type="similarity">
    <text evidence="9">In the N-terminal section; belongs to the UvrB family.</text>
</comment>
<keyword evidence="4 9" id="KW-0378">Hydrolase</keyword>
<dbReference type="NCBIfam" id="TIGR00580">
    <property type="entry name" value="mfd"/>
    <property type="match status" value="1"/>
</dbReference>
<evidence type="ECO:0000256" key="1">
    <source>
        <dbReference type="ARBA" id="ARBA00022490"/>
    </source>
</evidence>
<proteinExistence type="inferred from homology"/>
<evidence type="ECO:0000256" key="6">
    <source>
        <dbReference type="ARBA" id="ARBA00022840"/>
    </source>
</evidence>
<name>A0A397S798_9MOLU</name>
<dbReference type="InterPro" id="IPR047112">
    <property type="entry name" value="RecG/Mfd"/>
</dbReference>
<dbReference type="PANTHER" id="PTHR47964">
    <property type="entry name" value="ATP-DEPENDENT DNA HELICASE HOMOLOG RECG, CHLOROPLASTIC"/>
    <property type="match status" value="1"/>
</dbReference>
<dbReference type="InterPro" id="IPR027417">
    <property type="entry name" value="P-loop_NTPase"/>
</dbReference>
<keyword evidence="6 9" id="KW-0067">ATP-binding</keyword>
<dbReference type="InterPro" id="IPR041471">
    <property type="entry name" value="UvrB_inter"/>
</dbReference>
<dbReference type="SMART" id="SM00487">
    <property type="entry name" value="DEXDc"/>
    <property type="match status" value="1"/>
</dbReference>
<evidence type="ECO:0000259" key="11">
    <source>
        <dbReference type="PROSITE" id="PS51194"/>
    </source>
</evidence>
<dbReference type="Pfam" id="PF00270">
    <property type="entry name" value="DEAD"/>
    <property type="match status" value="1"/>
</dbReference>
<dbReference type="EC" id="3.6.4.-" evidence="9"/>
<keyword evidence="2 9" id="KW-0547">Nucleotide-binding</keyword>
<comment type="function">
    <text evidence="9">Couples transcription and DNA repair by recognizing RNA polymerase (RNAP) stalled at DNA lesions. Mediates ATP-dependent release of RNAP and its truncated transcript from the DNA, and recruitment of nucleotide excision repair machinery to the damaged site.</text>
</comment>
<dbReference type="OrthoDB" id="9804325at2"/>
<dbReference type="InterPro" id="IPR003711">
    <property type="entry name" value="CarD-like/TRCF_RID"/>
</dbReference>
<dbReference type="GO" id="GO:0000716">
    <property type="term" value="P:transcription-coupled nucleotide-excision repair, DNA damage recognition"/>
    <property type="evidence" value="ECO:0007669"/>
    <property type="project" value="UniProtKB-UniRule"/>
</dbReference>
<keyword evidence="5 12" id="KW-0347">Helicase</keyword>
<dbReference type="HAMAP" id="MF_00969">
    <property type="entry name" value="TRCF"/>
    <property type="match status" value="1"/>
</dbReference>
<dbReference type="SUPFAM" id="SSF141259">
    <property type="entry name" value="CarD-like"/>
    <property type="match status" value="1"/>
</dbReference>
<feature type="domain" description="Helicase ATP-binding" evidence="10">
    <location>
        <begin position="612"/>
        <end position="773"/>
    </location>
</feature>
<keyword evidence="7 9" id="KW-0238">DNA-binding</keyword>
<comment type="similarity">
    <text evidence="9">In the C-terminal section; belongs to the helicase family. RecG subfamily.</text>
</comment>
<dbReference type="GO" id="GO:0005737">
    <property type="term" value="C:cytoplasm"/>
    <property type="evidence" value="ECO:0007669"/>
    <property type="project" value="UniProtKB-SubCell"/>
</dbReference>
<evidence type="ECO:0000256" key="3">
    <source>
        <dbReference type="ARBA" id="ARBA00022763"/>
    </source>
</evidence>
<evidence type="ECO:0000313" key="13">
    <source>
        <dbReference type="Proteomes" id="UP000266506"/>
    </source>
</evidence>
<dbReference type="Pfam" id="PF02559">
    <property type="entry name" value="CarD_TRCF_RID"/>
    <property type="match status" value="1"/>
</dbReference>
<reference evidence="12 13" key="1">
    <citation type="submission" date="2018-08" db="EMBL/GenBank/DDBJ databases">
        <title>Genomic Encyclopedia of Archaeal and Bacterial Type Strains, Phase II (KMG-II): from individual species to whole genera.</title>
        <authorList>
            <person name="Goeker M."/>
        </authorList>
    </citation>
    <scope>NUCLEOTIDE SEQUENCE [LARGE SCALE GENOMIC DNA]</scope>
    <source>
        <strain evidence="12 13">ATCC 27112</strain>
    </source>
</reference>
<dbReference type="SUPFAM" id="SSF52540">
    <property type="entry name" value="P-loop containing nucleoside triphosphate hydrolases"/>
    <property type="match status" value="3"/>
</dbReference>
<dbReference type="Gene3D" id="3.30.2060.10">
    <property type="entry name" value="Penicillin-binding protein 1b domain"/>
    <property type="match status" value="1"/>
</dbReference>
<evidence type="ECO:0000256" key="5">
    <source>
        <dbReference type="ARBA" id="ARBA00022806"/>
    </source>
</evidence>
<dbReference type="CDD" id="cd17991">
    <property type="entry name" value="DEXHc_TRCF"/>
    <property type="match status" value="1"/>
</dbReference>
<dbReference type="InterPro" id="IPR037235">
    <property type="entry name" value="TRCF-like_C_D7"/>
</dbReference>
<sequence>MDYLEYFYKLNERIFKTPKVKLGNTCDEYNIHLIASDFYMGNKTIFVVLPTLYLAQKYYDSLASILKEEDVLFFPADELVSAEMISATGDFLFERIQTLYTLMGSEKKLVIANMHGAIKYEMNKDKWQKSCFTIHLGDSFDIKELCKKLVSLGYEMVYTTVKTGQFSRRGSIVDIFPLGMLNPIRLDFFGDELDTMKLYDVETQRSKEKIDEVTILPVSEFIYNEEEFELAKRKISSFLAPFNLSSLEDDMYKRDIENLSLHKSLNTLSRYLRFFENQSFTLFDFKETKKIYFVDPVKSKESYDHLLLDLEDSCGRLGGYSLSKMDMFLPIKEALKCADVEIEGLRSIGECDYLINAKPIEPYKGNPKLILQDLLDYRCRKKLVLSISSKERREKINSILEEHGLVLVNINDVSKMSVGQIHYMDGGYPSFDVTVGELMVISESTIFDTTYTPKKIKYKSIYKNASKISHYDELTIGDYVVHYDYGIGKYMGIRTITQKDITRDFIYIMYANNSALMLPLEKISSLMKYASADTEGVTLHELGGTAWARQKAKVRKRVHDISDQLISLYAQRQAAEGFSFPKDSDLQYQFEEDFQYDLTPDQKKAVDDVKRDMESSRPMDRLICGDVGYGKTEVALRAAFKAVMGGKQVAVLAPTTILARQHYYTFKERMEEYGAKVELLNRFIPQKKQKEIIEGLALGSVDVVIGTHRLLSKEVEYYDLGLLIVDEEQRFGVTHKEKIKALKVNVDCITLSATPIPRTLQMSVMGIKDLSMIETPPKNRYPIQTYVLERNDRIIRDAIERELARGGQVFYLYNRVDTIMDMAAHLHDLVPEARICVGHGKLSREELEDVITSFINKEYDVLLCTTIIETGIDMPDTNTLLIHDADRLGLSQMYQIRGRVGRSSKIAYAYLMYEPRKVLTPEAEKRLETIKEFNELGSGFKIAMRDLSIRGSGDLLGEEQSGFVESVGIDIYLKILEEELEKKKHPEKISFDIEKPKEDISIVTPMVSRTIKSDYINNDDIRIEVHKKIDAINSIAGLHQLEAELIDRFGQISEELYLYMYEKLMKSYCKQLNIYKIDTKRQNEIIYYMEHEASQHKDGNHLFQEAYKAKVVKLGYKDGEISFTQTVDPKKKLLGFQQICDYFSKIL</sequence>
<dbReference type="Gene3D" id="3.40.50.11180">
    <property type="match status" value="1"/>
</dbReference>
<dbReference type="AlphaFoldDB" id="A0A397S798"/>
<evidence type="ECO:0000313" key="12">
    <source>
        <dbReference type="EMBL" id="RIA78154.1"/>
    </source>
</evidence>
<dbReference type="Pfam" id="PF03461">
    <property type="entry name" value="TRCF"/>
    <property type="match status" value="1"/>
</dbReference>
<dbReference type="PROSITE" id="PS51192">
    <property type="entry name" value="HELICASE_ATP_BIND_1"/>
    <property type="match status" value="1"/>
</dbReference>
<dbReference type="Pfam" id="PF17757">
    <property type="entry name" value="UvrB_inter"/>
    <property type="match status" value="1"/>
</dbReference>
<protein>
    <recommendedName>
        <fullName evidence="9">Transcription-repair-coupling factor</fullName>
        <shortName evidence="9">TRCF</shortName>
        <ecNumber evidence="9">3.6.4.-</ecNumber>
    </recommendedName>
</protein>
<keyword evidence="8 9" id="KW-0234">DNA repair</keyword>
<dbReference type="Proteomes" id="UP000266506">
    <property type="component" value="Unassembled WGS sequence"/>
</dbReference>
<evidence type="ECO:0000256" key="4">
    <source>
        <dbReference type="ARBA" id="ARBA00022801"/>
    </source>
</evidence>
<dbReference type="InterPro" id="IPR011545">
    <property type="entry name" value="DEAD/DEAH_box_helicase_dom"/>
</dbReference>
<dbReference type="PANTHER" id="PTHR47964:SF1">
    <property type="entry name" value="ATP-DEPENDENT DNA HELICASE HOMOLOG RECG, CHLOROPLASTIC"/>
    <property type="match status" value="1"/>
</dbReference>
<dbReference type="InterPro" id="IPR001650">
    <property type="entry name" value="Helicase_C-like"/>
</dbReference>
<dbReference type="PROSITE" id="PS51194">
    <property type="entry name" value="HELICASE_CTER"/>
    <property type="match status" value="1"/>
</dbReference>
<organism evidence="12 13">
    <name type="scientific">Anaeroplasma bactoclasticum</name>
    <dbReference type="NCBI Taxonomy" id="2088"/>
    <lineage>
        <taxon>Bacteria</taxon>
        <taxon>Bacillati</taxon>
        <taxon>Mycoplasmatota</taxon>
        <taxon>Mollicutes</taxon>
        <taxon>Anaeroplasmatales</taxon>
        <taxon>Anaeroplasmataceae</taxon>
        <taxon>Anaeroplasma</taxon>
    </lineage>
</organism>
<evidence type="ECO:0000256" key="7">
    <source>
        <dbReference type="ARBA" id="ARBA00023125"/>
    </source>
</evidence>
<dbReference type="Gene3D" id="2.40.10.170">
    <property type="match status" value="1"/>
</dbReference>
<dbReference type="GO" id="GO:0006355">
    <property type="term" value="P:regulation of DNA-templated transcription"/>
    <property type="evidence" value="ECO:0007669"/>
    <property type="project" value="UniProtKB-UniRule"/>
</dbReference>
<dbReference type="GO" id="GO:0005524">
    <property type="term" value="F:ATP binding"/>
    <property type="evidence" value="ECO:0007669"/>
    <property type="project" value="UniProtKB-UniRule"/>
</dbReference>
<dbReference type="Gene3D" id="3.40.50.300">
    <property type="entry name" value="P-loop containing nucleotide triphosphate hydrolases"/>
    <property type="match status" value="2"/>
</dbReference>
<keyword evidence="1 9" id="KW-0963">Cytoplasm</keyword>